<dbReference type="CDD" id="cd04458">
    <property type="entry name" value="CSP_CDS"/>
    <property type="match status" value="1"/>
</dbReference>
<evidence type="ECO:0000256" key="1">
    <source>
        <dbReference type="SAM" id="MobiDB-lite"/>
    </source>
</evidence>
<dbReference type="InterPro" id="IPR011129">
    <property type="entry name" value="CSD"/>
</dbReference>
<dbReference type="EMBL" id="FNGS01000001">
    <property type="protein sequence ID" value="SDL11990.1"/>
    <property type="molecule type" value="Genomic_DNA"/>
</dbReference>
<protein>
    <submittedName>
        <fullName evidence="3">Cold-shock DNA-binding protein family</fullName>
    </submittedName>
</protein>
<dbReference type="Proteomes" id="UP000198901">
    <property type="component" value="Unassembled WGS sequence"/>
</dbReference>
<dbReference type="STRING" id="563176.SAMN04488090_0045"/>
<dbReference type="SMART" id="SM00357">
    <property type="entry name" value="CSP"/>
    <property type="match status" value="1"/>
</dbReference>
<dbReference type="GO" id="GO:0003677">
    <property type="term" value="F:DNA binding"/>
    <property type="evidence" value="ECO:0007669"/>
    <property type="project" value="UniProtKB-KW"/>
</dbReference>
<keyword evidence="4" id="KW-1185">Reference proteome</keyword>
<gene>
    <name evidence="3" type="ORF">SAMN04488090_0045</name>
</gene>
<dbReference type="Gene3D" id="2.40.50.140">
    <property type="entry name" value="Nucleic acid-binding proteins"/>
    <property type="match status" value="1"/>
</dbReference>
<sequence>MARAKETSSKKENAKRKSLKKLEKQNKKEIRKSSSDKGKSLEEMLMYVDENGNLSSSPPGVKKATENKPERPAAGPVQMRHTGILERFNESKGYGFIKDQLTRKTVFVHVHNVDGTLQVNDMVEFEVQESPKGAAAVKVRKISV</sequence>
<feature type="domain" description="CSD" evidence="2">
    <location>
        <begin position="80"/>
        <end position="141"/>
    </location>
</feature>
<evidence type="ECO:0000259" key="2">
    <source>
        <dbReference type="PROSITE" id="PS51857"/>
    </source>
</evidence>
<organism evidence="3 4">
    <name type="scientific">Siphonobacter aquaeclarae</name>
    <dbReference type="NCBI Taxonomy" id="563176"/>
    <lineage>
        <taxon>Bacteria</taxon>
        <taxon>Pseudomonadati</taxon>
        <taxon>Bacteroidota</taxon>
        <taxon>Cytophagia</taxon>
        <taxon>Cytophagales</taxon>
        <taxon>Cytophagaceae</taxon>
        <taxon>Siphonobacter</taxon>
    </lineage>
</organism>
<feature type="compositionally biased region" description="Basic and acidic residues" evidence="1">
    <location>
        <begin position="20"/>
        <end position="42"/>
    </location>
</feature>
<evidence type="ECO:0000313" key="3">
    <source>
        <dbReference type="EMBL" id="SDL11990.1"/>
    </source>
</evidence>
<dbReference type="RefSeq" id="WP_093196344.1">
    <property type="nucleotide sequence ID" value="NZ_FNGS01000001.1"/>
</dbReference>
<dbReference type="InterPro" id="IPR012340">
    <property type="entry name" value="NA-bd_OB-fold"/>
</dbReference>
<keyword evidence="3" id="KW-0238">DNA-binding</keyword>
<proteinExistence type="predicted"/>
<dbReference type="OrthoDB" id="1493235at2"/>
<dbReference type="Pfam" id="PF00313">
    <property type="entry name" value="CSD"/>
    <property type="match status" value="1"/>
</dbReference>
<evidence type="ECO:0000313" key="4">
    <source>
        <dbReference type="Proteomes" id="UP000198901"/>
    </source>
</evidence>
<accession>A0A1G9HG74</accession>
<dbReference type="PROSITE" id="PS51857">
    <property type="entry name" value="CSD_2"/>
    <property type="match status" value="1"/>
</dbReference>
<name>A0A1G9HG74_9BACT</name>
<dbReference type="AlphaFoldDB" id="A0A1G9HG74"/>
<dbReference type="SUPFAM" id="SSF50249">
    <property type="entry name" value="Nucleic acid-binding proteins"/>
    <property type="match status" value="1"/>
</dbReference>
<feature type="region of interest" description="Disordered" evidence="1">
    <location>
        <begin position="1"/>
        <end position="79"/>
    </location>
</feature>
<feature type="compositionally biased region" description="Basic and acidic residues" evidence="1">
    <location>
        <begin position="1"/>
        <end position="12"/>
    </location>
</feature>
<dbReference type="GO" id="GO:0005829">
    <property type="term" value="C:cytosol"/>
    <property type="evidence" value="ECO:0007669"/>
    <property type="project" value="UniProtKB-ARBA"/>
</dbReference>
<dbReference type="InterPro" id="IPR002059">
    <property type="entry name" value="CSP_DNA-bd"/>
</dbReference>
<reference evidence="3 4" key="1">
    <citation type="submission" date="2016-10" db="EMBL/GenBank/DDBJ databases">
        <authorList>
            <person name="de Groot N.N."/>
        </authorList>
    </citation>
    <scope>NUCLEOTIDE SEQUENCE [LARGE SCALE GENOMIC DNA]</scope>
    <source>
        <strain evidence="3 4">DSM 21668</strain>
    </source>
</reference>